<dbReference type="OrthoDB" id="9030534at2"/>
<accession>A0A0J1CXC7</accession>
<evidence type="ECO:0000313" key="2">
    <source>
        <dbReference type="EMBL" id="KLU25202.1"/>
    </source>
</evidence>
<evidence type="ECO:0000256" key="1">
    <source>
        <dbReference type="SAM" id="SignalP"/>
    </source>
</evidence>
<evidence type="ECO:0008006" key="4">
    <source>
        <dbReference type="Google" id="ProtNLM"/>
    </source>
</evidence>
<evidence type="ECO:0000313" key="3">
    <source>
        <dbReference type="Proteomes" id="UP000035963"/>
    </source>
</evidence>
<keyword evidence="3" id="KW-1185">Reference proteome</keyword>
<dbReference type="RefSeq" id="WP_047847659.1">
    <property type="nucleotide sequence ID" value="NZ_AEJF01000102.1"/>
</dbReference>
<keyword evidence="1" id="KW-0732">Signal</keyword>
<dbReference type="Proteomes" id="UP000035963">
    <property type="component" value="Unassembled WGS sequence"/>
</dbReference>
<organism evidence="2 3">
    <name type="scientific">Caballeronia mineralivorans PML1(12)</name>
    <dbReference type="NCBI Taxonomy" id="908627"/>
    <lineage>
        <taxon>Bacteria</taxon>
        <taxon>Pseudomonadati</taxon>
        <taxon>Pseudomonadota</taxon>
        <taxon>Betaproteobacteria</taxon>
        <taxon>Burkholderiales</taxon>
        <taxon>Burkholderiaceae</taxon>
        <taxon>Caballeronia</taxon>
    </lineage>
</organism>
<dbReference type="Pfam" id="PF13663">
    <property type="entry name" value="DUF4148"/>
    <property type="match status" value="1"/>
</dbReference>
<proteinExistence type="predicted"/>
<protein>
    <recommendedName>
        <fullName evidence="4">DUF4148 domain-containing protein</fullName>
    </recommendedName>
</protein>
<feature type="chain" id="PRO_5005249248" description="DUF4148 domain-containing protein" evidence="1">
    <location>
        <begin position="23"/>
        <end position="103"/>
    </location>
</feature>
<reference evidence="2 3" key="1">
    <citation type="journal article" date="2015" name="Genome Announc.">
        <title>Draft Genome Sequence of Burkholderia sp. Strain PML1(12), an Ectomycorrhizosphere-Inhabiting Bacterium with Effective Mineral-Weathering Ability.</title>
        <authorList>
            <person name="Uroz S."/>
            <person name="Oger P."/>
        </authorList>
    </citation>
    <scope>NUCLEOTIDE SEQUENCE [LARGE SCALE GENOMIC DNA]</scope>
    <source>
        <strain evidence="3">PML1(12)</strain>
    </source>
</reference>
<comment type="caution">
    <text evidence="2">The sequence shown here is derived from an EMBL/GenBank/DDBJ whole genome shotgun (WGS) entry which is preliminary data.</text>
</comment>
<feature type="signal peptide" evidence="1">
    <location>
        <begin position="1"/>
        <end position="22"/>
    </location>
</feature>
<gene>
    <name evidence="2" type="ORF">EOS_16070</name>
</gene>
<dbReference type="PATRIC" id="fig|908627.4.peg.3589"/>
<name>A0A0J1CXC7_9BURK</name>
<sequence length="103" mass="11104">MKRLSTALVTFALALTSASALAAPGLTQAECHDYPFTPLKHTVTHKQLMQELSELEAVGYDPTGDDNDYPTDLDNAEAKLHQEFRRDCMPAQVAGNPTGSAAD</sequence>
<dbReference type="InterPro" id="IPR025421">
    <property type="entry name" value="DUF4148"/>
</dbReference>
<dbReference type="AlphaFoldDB" id="A0A0J1CXC7"/>
<dbReference type="EMBL" id="AEJF01000102">
    <property type="protein sequence ID" value="KLU25202.1"/>
    <property type="molecule type" value="Genomic_DNA"/>
</dbReference>